<dbReference type="InterPro" id="IPR013783">
    <property type="entry name" value="Ig-like_fold"/>
</dbReference>
<evidence type="ECO:0000313" key="4">
    <source>
        <dbReference type="Proteomes" id="UP000619976"/>
    </source>
</evidence>
<dbReference type="InterPro" id="IPR038177">
    <property type="entry name" value="IAT_beta_sf"/>
</dbReference>
<dbReference type="SUPFAM" id="SSF49373">
    <property type="entry name" value="Invasin/intimin cell-adhesion fragments"/>
    <property type="match status" value="5"/>
</dbReference>
<reference evidence="3 4" key="1">
    <citation type="submission" date="2020-12" db="EMBL/GenBank/DDBJ databases">
        <title>Enhanced detection system for hospital associated transmission using whole genome sequencing surveillance.</title>
        <authorList>
            <person name="Harrison L.H."/>
            <person name="Van Tyne D."/>
            <person name="Marsh J.W."/>
            <person name="Griffith M.P."/>
            <person name="Snyder D.J."/>
            <person name="Cooper V.S."/>
            <person name="Mustapha M."/>
        </authorList>
    </citation>
    <scope>NUCLEOTIDE SEQUENCE [LARGE SCALE GENOMIC DNA]</scope>
    <source>
        <strain evidence="3 4">PR00195</strain>
    </source>
</reference>
<dbReference type="Pfam" id="PF11924">
    <property type="entry name" value="IAT_beta"/>
    <property type="match status" value="1"/>
</dbReference>
<dbReference type="InterPro" id="IPR003344">
    <property type="entry name" value="Big_1_dom"/>
</dbReference>
<evidence type="ECO:0000313" key="3">
    <source>
        <dbReference type="EMBL" id="MBJ2118192.1"/>
    </source>
</evidence>
<dbReference type="Proteomes" id="UP000619976">
    <property type="component" value="Unassembled WGS sequence"/>
</dbReference>
<dbReference type="PANTHER" id="PTHR39576">
    <property type="entry name" value="ATTACHING AND EFFACING PROTEIN HOMOLOG-RELATED-RELATED"/>
    <property type="match status" value="1"/>
</dbReference>
<dbReference type="PANTHER" id="PTHR39576:SF2">
    <property type="entry name" value="ATTACHING AND EFFACING PROTEIN HOMOLOG-RELATED"/>
    <property type="match status" value="1"/>
</dbReference>
<dbReference type="Gene3D" id="2.60.40.10">
    <property type="entry name" value="Immunoglobulins"/>
    <property type="match status" value="10"/>
</dbReference>
<sequence>MNNTLLDKLRKKKIFSYFIIASQFSFPIALSLTPTIQSYAATVEENKLSTNTENNNGRWLAQQTSQLGTILSSDNTHDAASQYLINQANSKVNREIENWFNQYGKAQINLGVDKHFTLKNTEAKVIIPFYETDNYLLFNQTAFHRSYDRNQGNIGFGIRKFDNTQLYGFNTHFDHDFSGKNSRIGVGLEYRRDYFSISSNYYNRITGWKDSSIVKGYNERPANGWDIRTQSYLPAYPQLGFKANFEQYYGDNVDLFNNTSNLSKDPYAITAGLNYTPFPLLTINAEHKLGKSGDNDTQLGLSFNYQFGTPINAQLDPNNIKPLRLLENSKYDFVDRNNNIVFDYQEQSYLSLKTPDLIEGYSNEQKTVTISVESSAGLDYIDIDGSRFLQHGGRIIEQGQNSYLLYLPYYDQQEGATNTYNIVATAYDKKGRASSSETTKVVVLKSGIVQKAAISATPQKIGIDDTSIVSLSFTNNDGEPIEVDDASIIMSNSAKGALSKTQYNAKDKVYQAKFISTAPEIVHFYGYFNQTVHQDISATVTVENQTPVYNQLTLKADKNDITLGQSTILRLTFFNKEMQSIEVDNANILLINSDKGEISNTTYDSATKQYIATFTGKNVGDAIFQPSINNEVITDTKEKVKISTFKNIDLTAANEMYVGDSSKVIMTILDDNNQPMEADNAVIQIVKIDNQTGNGVISETTYNAAEKYYSAQFTATETGKVTFYPYVANTPYPDSKAETSILSHSEKYKIVSLKATPEQIIQNRTSVITAEVQDNKGQPVTDKPVEIVLTTNIGSLSNTTAVSGKPGVYQATYTGTQPTTATFGVSIDDVQNNDTKVNVVVWGMNDLNAKLVADKSSLDLKEADHSTVLRLSLTDKNNNPLPTDDAIILQETSNYGTLSNTQKINSTQYTANFDATAVGTAKFFVTLEGVRLNTTAEISVIDSSSKVDLDNASIMSDPNHIYGTKEEQGKNPHSRSLDNDWRTSTITLDIKDQYGNLFHPNVPIDIVIKDTRNGRVSDATEDKLNPGRYQVTYTPTERNTTYTATFYAVINNERQNSLSATVVVDPLKHDFIDGANLVASPNSIPVSDKSELSVIFYNDLNEPFIPTDPVEIRLASDSTTLGQVSKTLPDGKAFKAIFTSENVGTANFEVFVNNQPYTKGNTSASVRVTELYKGKLGSDPRSIRIKETSVLSLQVTDHKGKPVNAGNDVQIIMQNSNSTAKGNISETIYDANLMTYKATFTGTKEGEADFIPVINGQTYNDITADVMVKPLFSSASMDKESSPITLNNTSDVYLTLKDADGNSLQTDNVSIALDTPTLGNLTLTKWDNVNKRYVATFKGTQIGIANFSANVESKKVDGVSTSIEVKDSPDAFYNPNLTPSPSVIIVNSTSEITLTLQDINGLPIKGNSATIVLDTPALGTLTETSWDSKTNAYKATFTGNQVGKANFSATINGKVRQAETSIQVNQAYNSATLTPNPSSIITGDSSDLTLALFNESGEPVRIQNDNVSINLITPKLGTLGSTSFDPKAKVYKAKFNSFGLGTAQFNVSINGILRSDITANVIIKKPYESASLVAEPASIYTGKTSQLTLTFKDANNKPIEVEGAKIILLNDDDGQLTSTTYNKTQKVYTATFTGTVATNANFNASINNNVDESIKTTVEVKDLSLDNFNYQLTSTPNSIYINDQSALEFKITDDKGTAVYLDDVSIAQSSNNLYGLLGKTTYNSKTGTYSATFTGKNVGTEIFNVIIQQTMLKNVSATVTVNKVVPITDIAYINAKNYSFELDEGFPTTGYRNATFNFVMKNGTRTNDYNWSSNQPWVTVGKNNGEVRLSGTPTSANKTVTITAIPIVDGKGTAFSYTFTPSYWFTFYAGQNMSAPSSWKVCENNNLSTSPANLLSLGLNNRGIGTVFSEWGKGGGSFQAWSSTTEGSDVASINFSNGIIQYAAGHHQYEPVCRTDL</sequence>
<proteinExistence type="inferred from homology"/>
<dbReference type="InterPro" id="IPR048658">
    <property type="entry name" value="Invasin_D4"/>
</dbReference>
<comment type="similarity">
    <text evidence="1">Belongs to the intimin/invasin family.</text>
</comment>
<protein>
    <submittedName>
        <fullName evidence="3">Inverse autotransporter beta domain-containing protein</fullName>
    </submittedName>
</protein>
<dbReference type="InterPro" id="IPR003535">
    <property type="entry name" value="Intimin/invasin_bac"/>
</dbReference>
<evidence type="ECO:0000256" key="1">
    <source>
        <dbReference type="ARBA" id="ARBA00010116"/>
    </source>
</evidence>
<dbReference type="Gene3D" id="2.60.40.1080">
    <property type="match status" value="1"/>
</dbReference>
<gene>
    <name evidence="3" type="ORF">JFQ69_11050</name>
</gene>
<dbReference type="InterPro" id="IPR008964">
    <property type="entry name" value="Invasin/intimin_cell_adhesion"/>
</dbReference>
<comment type="caution">
    <text evidence="3">The sequence shown here is derived from an EMBL/GenBank/DDBJ whole genome shotgun (WGS) entry which is preliminary data.</text>
</comment>
<accession>A0ABS0W5B3</accession>
<dbReference type="PROSITE" id="PS51127">
    <property type="entry name" value="BIG1"/>
    <property type="match status" value="1"/>
</dbReference>
<dbReference type="SMART" id="SM00634">
    <property type="entry name" value="BID_1"/>
    <property type="match status" value="3"/>
</dbReference>
<dbReference type="PRINTS" id="PR01369">
    <property type="entry name" value="INTIMIN"/>
</dbReference>
<name>A0ABS0W5B3_9GAMM</name>
<dbReference type="EMBL" id="JAEKCB010000004">
    <property type="protein sequence ID" value="MBJ2118192.1"/>
    <property type="molecule type" value="Genomic_DNA"/>
</dbReference>
<evidence type="ECO:0000259" key="2">
    <source>
        <dbReference type="PROSITE" id="PS51127"/>
    </source>
</evidence>
<feature type="domain" description="Big-1" evidence="2">
    <location>
        <begin position="750"/>
        <end position="840"/>
    </location>
</feature>
<dbReference type="Pfam" id="PF21764">
    <property type="entry name" value="Invasin_D4"/>
    <property type="match status" value="1"/>
</dbReference>
<keyword evidence="4" id="KW-1185">Reference proteome</keyword>
<dbReference type="Gene3D" id="2.40.160.160">
    <property type="entry name" value="Inverse autotransporter, beta-domain"/>
    <property type="match status" value="1"/>
</dbReference>
<dbReference type="InterPro" id="IPR024519">
    <property type="entry name" value="IAT_beta"/>
</dbReference>
<dbReference type="RefSeq" id="WP_198813229.1">
    <property type="nucleotide sequence ID" value="NZ_JAEKCB010000004.1"/>
</dbReference>
<organism evidence="3 4">
    <name type="scientific">Proteus penneri</name>
    <dbReference type="NCBI Taxonomy" id="102862"/>
    <lineage>
        <taxon>Bacteria</taxon>
        <taxon>Pseudomonadati</taxon>
        <taxon>Pseudomonadota</taxon>
        <taxon>Gammaproteobacteria</taxon>
        <taxon>Enterobacterales</taxon>
        <taxon>Morganellaceae</taxon>
        <taxon>Proteus</taxon>
    </lineage>
</organism>
<dbReference type="InterPro" id="IPR051715">
    <property type="entry name" value="Intimin-Invasin_domain"/>
</dbReference>